<dbReference type="Proteomes" id="UP000000343">
    <property type="component" value="Chromosome"/>
</dbReference>
<dbReference type="Pfam" id="PF03479">
    <property type="entry name" value="PCC"/>
    <property type="match status" value="1"/>
</dbReference>
<dbReference type="Gene3D" id="3.30.1330.80">
    <property type="entry name" value="Hypothetical protein, similar to alpha- acetolactate decarboxylase, domain 2"/>
    <property type="match status" value="1"/>
</dbReference>
<keyword evidence="1" id="KW-0472">Membrane</keyword>
<dbReference type="SUPFAM" id="SSF117856">
    <property type="entry name" value="AF0104/ALDC/Ptd012-like"/>
    <property type="match status" value="1"/>
</dbReference>
<evidence type="ECO:0000313" key="4">
    <source>
        <dbReference type="Proteomes" id="UP000000343"/>
    </source>
</evidence>
<dbReference type="CDD" id="cd11378">
    <property type="entry name" value="DUF296"/>
    <property type="match status" value="1"/>
</dbReference>
<dbReference type="RefSeq" id="WP_013580459.1">
    <property type="nucleotide sequence ID" value="NC_015064.1"/>
</dbReference>
<proteinExistence type="predicted"/>
<evidence type="ECO:0000259" key="2">
    <source>
        <dbReference type="PROSITE" id="PS51742"/>
    </source>
</evidence>
<name>E8X1Y2_GRATM</name>
<accession>E8X1Y2</accession>
<dbReference type="eggNOG" id="COG1661">
    <property type="taxonomic scope" value="Bacteria"/>
</dbReference>
<protein>
    <recommendedName>
        <fullName evidence="2">PPC domain-containing protein</fullName>
    </recommendedName>
</protein>
<dbReference type="PROSITE" id="PS51742">
    <property type="entry name" value="PPC"/>
    <property type="match status" value="1"/>
</dbReference>
<feature type="domain" description="PPC" evidence="2">
    <location>
        <begin position="71"/>
        <end position="208"/>
    </location>
</feature>
<evidence type="ECO:0000256" key="1">
    <source>
        <dbReference type="SAM" id="Phobius"/>
    </source>
</evidence>
<dbReference type="KEGG" id="acm:AciX9_2099"/>
<feature type="transmembrane region" description="Helical" evidence="1">
    <location>
        <begin position="6"/>
        <end position="25"/>
    </location>
</feature>
<dbReference type="AlphaFoldDB" id="E8X1Y2"/>
<organism evidence="4">
    <name type="scientific">Granulicella tundricola (strain ATCC BAA-1859 / DSM 23138 / MP5ACTX9)</name>
    <dbReference type="NCBI Taxonomy" id="1198114"/>
    <lineage>
        <taxon>Bacteria</taxon>
        <taxon>Pseudomonadati</taxon>
        <taxon>Acidobacteriota</taxon>
        <taxon>Terriglobia</taxon>
        <taxon>Terriglobales</taxon>
        <taxon>Acidobacteriaceae</taxon>
        <taxon>Granulicella</taxon>
    </lineage>
</organism>
<dbReference type="PaxDb" id="1198114-AciX9_2099"/>
<dbReference type="PANTHER" id="PTHR34988:SF1">
    <property type="entry name" value="DNA-BINDING PROTEIN"/>
    <property type="match status" value="1"/>
</dbReference>
<dbReference type="HOGENOM" id="CLU_114051_2_2_0"/>
<evidence type="ECO:0000313" key="3">
    <source>
        <dbReference type="EMBL" id="ADW69143.1"/>
    </source>
</evidence>
<keyword evidence="1" id="KW-0812">Transmembrane</keyword>
<keyword evidence="1" id="KW-1133">Transmembrane helix</keyword>
<reference evidence="4" key="1">
    <citation type="submission" date="2011-01" db="EMBL/GenBank/DDBJ databases">
        <title>Complete sequence of chromosome of Acidobacterium sp. MP5ACTX9.</title>
        <authorList>
            <consortium name="US DOE Joint Genome Institute"/>
            <person name="Lucas S."/>
            <person name="Copeland A."/>
            <person name="Lapidus A."/>
            <person name="Cheng J.-F."/>
            <person name="Goodwin L."/>
            <person name="Pitluck S."/>
            <person name="Teshima H."/>
            <person name="Detter J.C."/>
            <person name="Han C."/>
            <person name="Tapia R."/>
            <person name="Land M."/>
            <person name="Hauser L."/>
            <person name="Kyrpides N."/>
            <person name="Ivanova N."/>
            <person name="Ovchinnikova G."/>
            <person name="Pagani I."/>
            <person name="Rawat S.R."/>
            <person name="Mannisto M."/>
            <person name="Haggblom M.M."/>
            <person name="Woyke T."/>
        </authorList>
    </citation>
    <scope>NUCLEOTIDE SEQUENCE [LARGE SCALE GENOMIC DNA]</scope>
    <source>
        <strain evidence="4">MP5ACTX9</strain>
    </source>
</reference>
<dbReference type="InterPro" id="IPR005175">
    <property type="entry name" value="PPC_dom"/>
</dbReference>
<sequence>MRKSWLWLGGGVLVMWLGWTVLMSLPQIVLGYLGMPWRVVSAASVDEVTISPSRAIPVGGAPGMQVTLVHENGGEKVYAVIFKKGDEVLSGLTDFAIQNHVGDAHFTGIGAVSGATTGWLDLSAKVYRGTVTKEQVEVLSLTGDIATFQGKPVVHGHVVLGRRDGSTVGGHLWEAKVNPTLEVFVTVDERALPKRLDDESGMKVIDAKP</sequence>
<gene>
    <name evidence="3" type="ordered locus">AciX9_2099</name>
</gene>
<dbReference type="PANTHER" id="PTHR34988">
    <property type="entry name" value="PROTEIN, PUTATIVE-RELATED"/>
    <property type="match status" value="1"/>
</dbReference>
<dbReference type="EMBL" id="CP002480">
    <property type="protein sequence ID" value="ADW69143.1"/>
    <property type="molecule type" value="Genomic_DNA"/>
</dbReference>
<keyword evidence="4" id="KW-1185">Reference proteome</keyword>